<keyword evidence="4" id="KW-1185">Reference proteome</keyword>
<dbReference type="AlphaFoldDB" id="A0A679G1C6"/>
<feature type="transmembrane region" description="Helical" evidence="2">
    <location>
        <begin position="376"/>
        <end position="397"/>
    </location>
</feature>
<sequence length="907" mass="99256">MKEVRPLRKRGIVVFLLFLFVLSPLRAFAHDAVFLQVLIDKNTMQYQGNVVDDEANLWNLESKHMEAQLGDFSSLIKNMTPVVPVKGYKESSTDGSKEMPFTFPAKEVGGLFSAKEKNNASKKDVERAYFIKETLIPGLNDALRVLNGGKPFRSVEELMNMGSRLSKGGRIGDYQVTYGKRASYSQDKPKLDKRTGISSSDYVVIQNVKNPKEEYEFVYRVPKGYSKKGAWDNDLYSKDLKGDADYITWHMLMYQAHYAYVAKGWTTKDVNEINRAGALEEAIVDLFENTFNTIRDLLGLYNLDELVFNDGIRGSALWQYGAIPKAWEDNVVTYHWVFQGLAWSLIAFAIVKQLIQKNLSTINPAMRVSLIESIQNLIVAGFLLASIFPLVNLLLYLNAKLVDVFAALAPDFQDLSGMHNYSNLLGGILIQFFYFFVSLYLNAMYVIRSISISLLIVAGPLFVLSLALGPKWSPLFGTWMRELVGNIFVQSFHAFMFSFFTVLTFSTRGIESLIVYFSVIPLTEFFRRLVLGDSGVAGKLGVQSLVAGASMVGMAASSLYKGRNGGNVHAEEKTEGGASLSEGDVATGLSSKSAHYGQGRATSGKGVVPVGTSPTGGYMQAKSIQDQHEIPLDVYTKQWMQSQQTGSDPAYVGPPMSGLEAGVKDMGNALKRAASPSAVGKMASGAVSFAAGTGMSLALGGVSPLAMGQGAVVASKGLSQAVQGVQEAGVALKSGMQSLYQGAAMDYPLPDSSTTPDDSLFLENYSHIRQGMNGQVHVYRDGNILSQAGIVRGGMDDQGNAVYVYDANKLHAQDRANLERYAQLYQQGSAEQAWLSQQGIARVSRDAQGHYVVAYNDIGKEALGIRSVRMVGGQMMETKSSFQPFYTKKTLDLPSYPQGQSQMSQTS</sequence>
<gene>
    <name evidence="3" type="ORF">GsuE55_37370</name>
</gene>
<evidence type="ECO:0000256" key="1">
    <source>
        <dbReference type="SAM" id="MobiDB-lite"/>
    </source>
</evidence>
<dbReference type="Proteomes" id="UP000501421">
    <property type="component" value="Plasmid pGspE55-1"/>
</dbReference>
<feature type="transmembrane region" description="Helical" evidence="2">
    <location>
        <begin position="487"/>
        <end position="506"/>
    </location>
</feature>
<feature type="transmembrane region" description="Helical" evidence="2">
    <location>
        <begin position="450"/>
        <end position="467"/>
    </location>
</feature>
<dbReference type="RefSeq" id="WP_172418882.1">
    <property type="nucleotide sequence ID" value="NZ_AP022558.1"/>
</dbReference>
<dbReference type="EMBL" id="AP022558">
    <property type="protein sequence ID" value="BBW98904.1"/>
    <property type="molecule type" value="Genomic_DNA"/>
</dbReference>
<geneLocation type="plasmid" evidence="3 4">
    <name>pGspE55-1</name>
</geneLocation>
<name>A0A679G1C6_9BACL</name>
<feature type="transmembrane region" description="Helical" evidence="2">
    <location>
        <begin position="513"/>
        <end position="530"/>
    </location>
</feature>
<feature type="transmembrane region" description="Helical" evidence="2">
    <location>
        <begin position="424"/>
        <end position="443"/>
    </location>
</feature>
<feature type="transmembrane region" description="Helical" evidence="2">
    <location>
        <begin position="336"/>
        <end position="355"/>
    </location>
</feature>
<evidence type="ECO:0000313" key="3">
    <source>
        <dbReference type="EMBL" id="BBW98904.1"/>
    </source>
</evidence>
<accession>A0A679G1C6</accession>
<evidence type="ECO:0000256" key="2">
    <source>
        <dbReference type="SAM" id="Phobius"/>
    </source>
</evidence>
<keyword evidence="2" id="KW-0472">Membrane</keyword>
<evidence type="ECO:0000313" key="4">
    <source>
        <dbReference type="Proteomes" id="UP000501421"/>
    </source>
</evidence>
<reference evidence="4" key="1">
    <citation type="journal article" date="2020" name="Microbiol. Resour. Announc.">
        <title>Complete Genome Sequence of Geobacillus sp. Strain E55-1, Isolated from Mine Geyser in Japan.</title>
        <authorList>
            <person name="Miyazaki K."/>
            <person name="Hase E."/>
            <person name="Tokito N."/>
        </authorList>
    </citation>
    <scope>NUCLEOTIDE SEQUENCE [LARGE SCALE GENOMIC DNA]</scope>
    <source>
        <strain evidence="4">E55-1</strain>
        <plasmid evidence="4">pGspE55-1</plasmid>
    </source>
</reference>
<feature type="region of interest" description="Disordered" evidence="1">
    <location>
        <begin position="589"/>
        <end position="609"/>
    </location>
</feature>
<proteinExistence type="predicted"/>
<protein>
    <submittedName>
        <fullName evidence="3">Uncharacterized protein</fullName>
    </submittedName>
</protein>
<keyword evidence="3" id="KW-0614">Plasmid</keyword>
<keyword evidence="2" id="KW-1133">Transmembrane helix</keyword>
<keyword evidence="2" id="KW-0812">Transmembrane</keyword>
<organism evidence="3 4">
    <name type="scientific">Geobacillus subterraneus</name>
    <dbReference type="NCBI Taxonomy" id="129338"/>
    <lineage>
        <taxon>Bacteria</taxon>
        <taxon>Bacillati</taxon>
        <taxon>Bacillota</taxon>
        <taxon>Bacilli</taxon>
        <taxon>Bacillales</taxon>
        <taxon>Anoxybacillaceae</taxon>
        <taxon>Geobacillus</taxon>
    </lineage>
</organism>